<evidence type="ECO:0000313" key="3">
    <source>
        <dbReference type="Proteomes" id="UP000050360"/>
    </source>
</evidence>
<name>A0A0P8C6T2_9EURY</name>
<dbReference type="EMBL" id="LKCM01000233">
    <property type="protein sequence ID" value="KPQ42454.1"/>
    <property type="molecule type" value="Genomic_DNA"/>
</dbReference>
<dbReference type="Proteomes" id="UP000050360">
    <property type="component" value="Unassembled WGS sequence"/>
</dbReference>
<protein>
    <recommendedName>
        <fullName evidence="1">Transposase IS4-like domain-containing protein</fullName>
    </recommendedName>
</protein>
<gene>
    <name evidence="2" type="ORF">MPEBLZ_02983</name>
</gene>
<reference evidence="2 3" key="1">
    <citation type="submission" date="2015-09" db="EMBL/GenBank/DDBJ databases">
        <title>A metagenomics-based metabolic model of nitrate-dependent anaerobic oxidation of methane by Methanoperedens-like archaea.</title>
        <authorList>
            <person name="Arshad A."/>
            <person name="Speth D.R."/>
            <person name="De Graaf R.M."/>
            <person name="Op Den Camp H.J."/>
            <person name="Jetten M.S."/>
            <person name="Welte C.U."/>
        </authorList>
    </citation>
    <scope>NUCLEOTIDE SEQUENCE [LARGE SCALE GENOMIC DNA]</scope>
</reference>
<evidence type="ECO:0000259" key="1">
    <source>
        <dbReference type="Pfam" id="PF01609"/>
    </source>
</evidence>
<dbReference type="GO" id="GO:0004803">
    <property type="term" value="F:transposase activity"/>
    <property type="evidence" value="ECO:0007669"/>
    <property type="project" value="InterPro"/>
</dbReference>
<dbReference type="AlphaFoldDB" id="A0A0P8C6T2"/>
<comment type="caution">
    <text evidence="2">The sequence shown here is derived from an EMBL/GenBank/DDBJ whole genome shotgun (WGS) entry which is preliminary data.</text>
</comment>
<sequence>MEFNVDRHVKTYWDKFIGLTDSNNEEFTDATFKNSVRASKFLEGLDLDPIMPEINKHYTVKEGVETYPRRAMVKTFIWRNIKTIKYFTKEERYLKTHPDEALELGFNIDPDGNVIVPDHETLRHFEKVRMDNKGMDAIMQLFCIKVVDTGNKLGLKIGKCTGTDSTPIKTHNDPDGKYNGYYKKEMIKAQITMDYEHNIPLAKKVCGGTESDDPYLEDMLRMTAVSARMNMEETWFDGGYNSNKNIAFAHVEMGLMSHYHIDKDWRENVKYEHKFNGKTYFYSPEREINYLYRKNWQDPKYKKDASLEYMMQFLVKKGFHDPVAMYFRNEYMQRYEECPDNILDLYHRRNSNEGINSYLKDHLEVEIHLNGKGMKNIDLHVTECCIVMLAVAFTRLQHGIKENLSSVVYLT</sequence>
<dbReference type="GO" id="GO:0003677">
    <property type="term" value="F:DNA binding"/>
    <property type="evidence" value="ECO:0007669"/>
    <property type="project" value="InterPro"/>
</dbReference>
<organism evidence="2 3">
    <name type="scientific">Candidatus Methanoperedens nitratireducens</name>
    <dbReference type="NCBI Taxonomy" id="1392998"/>
    <lineage>
        <taxon>Archaea</taxon>
        <taxon>Methanobacteriati</taxon>
        <taxon>Methanobacteriota</taxon>
        <taxon>Stenosarchaea group</taxon>
        <taxon>Methanomicrobia</taxon>
        <taxon>Methanosarcinales</taxon>
        <taxon>ANME-2 cluster</taxon>
        <taxon>Candidatus Methanoperedentaceae</taxon>
        <taxon>Candidatus Methanoperedens</taxon>
    </lineage>
</organism>
<proteinExistence type="predicted"/>
<dbReference type="GO" id="GO:0006313">
    <property type="term" value="P:DNA transposition"/>
    <property type="evidence" value="ECO:0007669"/>
    <property type="project" value="InterPro"/>
</dbReference>
<dbReference type="InterPro" id="IPR002559">
    <property type="entry name" value="Transposase_11"/>
</dbReference>
<feature type="domain" description="Transposase IS4-like" evidence="1">
    <location>
        <begin position="164"/>
        <end position="361"/>
    </location>
</feature>
<accession>A0A0P8C6T2</accession>
<evidence type="ECO:0000313" key="2">
    <source>
        <dbReference type="EMBL" id="KPQ42454.1"/>
    </source>
</evidence>
<dbReference type="Pfam" id="PF01609">
    <property type="entry name" value="DDE_Tnp_1"/>
    <property type="match status" value="1"/>
</dbReference>